<dbReference type="PANTHER" id="PTHR33702">
    <property type="entry name" value="BNAA09G40010D PROTEIN"/>
    <property type="match status" value="1"/>
</dbReference>
<reference evidence="1" key="1">
    <citation type="submission" date="2023-05" db="EMBL/GenBank/DDBJ databases">
        <authorList>
            <person name="Huff M."/>
        </authorList>
    </citation>
    <scope>NUCLEOTIDE SEQUENCE</scope>
</reference>
<keyword evidence="2" id="KW-1185">Reference proteome</keyword>
<protein>
    <submittedName>
        <fullName evidence="1">Uncharacterized protein</fullName>
    </submittedName>
</protein>
<proteinExistence type="predicted"/>
<dbReference type="AlphaFoldDB" id="A0AAD1ZU47"/>
<dbReference type="EMBL" id="OU503048">
    <property type="protein sequence ID" value="CAI9774291.1"/>
    <property type="molecule type" value="Genomic_DNA"/>
</dbReference>
<sequence>MESVPATLYNGIKGYWKRNGYERLNGTAGRKRKIRVVKLTSADGANRRRRRFWRVKLKPSLKLKLKFSPKRLLRRLRDAYVNMMMKIANTPGITGAGGFPGGGVSGFGRGTMKEYDERIITEIYKSVLMAQSRPVPREATRIGSEIISQR</sequence>
<dbReference type="Proteomes" id="UP000834106">
    <property type="component" value="Chromosome 13"/>
</dbReference>
<organism evidence="1 2">
    <name type="scientific">Fraxinus pennsylvanica</name>
    <dbReference type="NCBI Taxonomy" id="56036"/>
    <lineage>
        <taxon>Eukaryota</taxon>
        <taxon>Viridiplantae</taxon>
        <taxon>Streptophyta</taxon>
        <taxon>Embryophyta</taxon>
        <taxon>Tracheophyta</taxon>
        <taxon>Spermatophyta</taxon>
        <taxon>Magnoliopsida</taxon>
        <taxon>eudicotyledons</taxon>
        <taxon>Gunneridae</taxon>
        <taxon>Pentapetalae</taxon>
        <taxon>asterids</taxon>
        <taxon>lamiids</taxon>
        <taxon>Lamiales</taxon>
        <taxon>Oleaceae</taxon>
        <taxon>Oleeae</taxon>
        <taxon>Fraxinus</taxon>
    </lineage>
</organism>
<gene>
    <name evidence="1" type="ORF">FPE_LOCUS21721</name>
</gene>
<evidence type="ECO:0000313" key="1">
    <source>
        <dbReference type="EMBL" id="CAI9774291.1"/>
    </source>
</evidence>
<dbReference type="PANTHER" id="PTHR33702:SF5">
    <property type="entry name" value="OS01G0308600 PROTEIN"/>
    <property type="match status" value="1"/>
</dbReference>
<evidence type="ECO:0000313" key="2">
    <source>
        <dbReference type="Proteomes" id="UP000834106"/>
    </source>
</evidence>
<name>A0AAD1ZU47_9LAMI</name>
<accession>A0AAD1ZU47</accession>